<protein>
    <submittedName>
        <fullName evidence="2">Putative glycosyl transferase</fullName>
    </submittedName>
</protein>
<proteinExistence type="predicted"/>
<sequence>MKFSLIVCTLGRFDDIDVLFASFIKQKYKDFEVILVDQNEDGYLTPILNKYEGAFPLTHVKSPKGLSIARNNGMKYVNGDIVCFPDDDCYYSEDTLEIIKNFFIDNPTVKGVTSGYKSSDGRTGLHSPCRAKEITKNNVWKCAISFTIFVRKSALNSLSYYFDESLGVGANTKWGAGEETDFLLRVMMNNKLAMIPDVGIYHPVKEAFSGGYDKKRVQSYARGMGRVLRLRKYNKILVLASFALTTLKIIRGIVKRDKQIIQFYKDTLVYRVKGYLD</sequence>
<feature type="domain" description="Glycosyltransferase 2-like" evidence="1">
    <location>
        <begin position="4"/>
        <end position="148"/>
    </location>
</feature>
<keyword evidence="2" id="KW-0808">Transferase</keyword>
<dbReference type="InterPro" id="IPR001173">
    <property type="entry name" value="Glyco_trans_2-like"/>
</dbReference>
<dbReference type="AlphaFoldDB" id="A0A346NT93"/>
<evidence type="ECO:0000259" key="1">
    <source>
        <dbReference type="Pfam" id="PF00535"/>
    </source>
</evidence>
<dbReference type="PANTHER" id="PTHR22916:SF3">
    <property type="entry name" value="UDP-GLCNAC:BETAGAL BETA-1,3-N-ACETYLGLUCOSAMINYLTRANSFERASE-LIKE PROTEIN 1"/>
    <property type="match status" value="1"/>
</dbReference>
<dbReference type="Pfam" id="PF00535">
    <property type="entry name" value="Glycos_transf_2"/>
    <property type="match status" value="1"/>
</dbReference>
<dbReference type="RefSeq" id="WP_053040962.1">
    <property type="nucleotide sequence ID" value="NZ_CABGWN010000008.1"/>
</dbReference>
<dbReference type="CDD" id="cd00761">
    <property type="entry name" value="Glyco_tranf_GTA_type"/>
    <property type="match status" value="1"/>
</dbReference>
<accession>A0A346NT93</accession>
<dbReference type="EMBL" id="MF687359">
    <property type="protein sequence ID" value="AXR70486.1"/>
    <property type="molecule type" value="Genomic_DNA"/>
</dbReference>
<dbReference type="PANTHER" id="PTHR22916">
    <property type="entry name" value="GLYCOSYLTRANSFERASE"/>
    <property type="match status" value="1"/>
</dbReference>
<organism evidence="2">
    <name type="scientific">Klebsiella aerogenes</name>
    <name type="common">Enterobacter aerogenes</name>
    <dbReference type="NCBI Taxonomy" id="548"/>
    <lineage>
        <taxon>Bacteria</taxon>
        <taxon>Pseudomonadati</taxon>
        <taxon>Pseudomonadota</taxon>
        <taxon>Gammaproteobacteria</taxon>
        <taxon>Enterobacterales</taxon>
        <taxon>Enterobacteriaceae</taxon>
        <taxon>Klebsiella/Raoultella group</taxon>
        <taxon>Klebsiella</taxon>
    </lineage>
</organism>
<dbReference type="Gene3D" id="3.90.550.10">
    <property type="entry name" value="Spore Coat Polysaccharide Biosynthesis Protein SpsA, Chain A"/>
    <property type="match status" value="1"/>
</dbReference>
<dbReference type="GO" id="GO:0016758">
    <property type="term" value="F:hexosyltransferase activity"/>
    <property type="evidence" value="ECO:0007669"/>
    <property type="project" value="UniProtKB-ARBA"/>
</dbReference>
<evidence type="ECO:0000313" key="2">
    <source>
        <dbReference type="EMBL" id="AXR70486.1"/>
    </source>
</evidence>
<name>A0A346NT93_KLEAE</name>
<dbReference type="SUPFAM" id="SSF53448">
    <property type="entry name" value="Nucleotide-diphospho-sugar transferases"/>
    <property type="match status" value="1"/>
</dbReference>
<reference evidence="2" key="1">
    <citation type="journal article" date="2018" name="Front. Microbiol.">
        <title>Establishment of a Molecular Serotyping Scheme and a Multiplexed Luminex-Based Array for Enterobacter aerogenes.</title>
        <authorList>
            <person name="Guo X."/>
            <person name="Wang M."/>
            <person name="Wang L."/>
            <person name="Wang Y."/>
            <person name="Chen T."/>
            <person name="Wu P."/>
            <person name="Chen M."/>
            <person name="Liu B."/>
            <person name="Feng L."/>
        </authorList>
    </citation>
    <scope>NUCLEOTIDE SEQUENCE</scope>
    <source>
        <strain evidence="2">G5319</strain>
    </source>
</reference>
<dbReference type="InterPro" id="IPR029044">
    <property type="entry name" value="Nucleotide-diphossugar_trans"/>
</dbReference>